<evidence type="ECO:0000313" key="3">
    <source>
        <dbReference type="Proteomes" id="UP001066276"/>
    </source>
</evidence>
<feature type="region of interest" description="Disordered" evidence="1">
    <location>
        <begin position="1"/>
        <end position="57"/>
    </location>
</feature>
<feature type="compositionally biased region" description="Basic and acidic residues" evidence="1">
    <location>
        <begin position="12"/>
        <end position="21"/>
    </location>
</feature>
<name>A0AAV7R3P6_PLEWA</name>
<organism evidence="2 3">
    <name type="scientific">Pleurodeles waltl</name>
    <name type="common">Iberian ribbed newt</name>
    <dbReference type="NCBI Taxonomy" id="8319"/>
    <lineage>
        <taxon>Eukaryota</taxon>
        <taxon>Metazoa</taxon>
        <taxon>Chordata</taxon>
        <taxon>Craniata</taxon>
        <taxon>Vertebrata</taxon>
        <taxon>Euteleostomi</taxon>
        <taxon>Amphibia</taxon>
        <taxon>Batrachia</taxon>
        <taxon>Caudata</taxon>
        <taxon>Salamandroidea</taxon>
        <taxon>Salamandridae</taxon>
        <taxon>Pleurodelinae</taxon>
        <taxon>Pleurodeles</taxon>
    </lineage>
</organism>
<dbReference type="EMBL" id="JANPWB010000010">
    <property type="protein sequence ID" value="KAJ1146918.1"/>
    <property type="molecule type" value="Genomic_DNA"/>
</dbReference>
<evidence type="ECO:0000313" key="2">
    <source>
        <dbReference type="EMBL" id="KAJ1146918.1"/>
    </source>
</evidence>
<feature type="compositionally biased region" description="Basic residues" evidence="1">
    <location>
        <begin position="22"/>
        <end position="39"/>
    </location>
</feature>
<dbReference type="AlphaFoldDB" id="A0AAV7R3P6"/>
<comment type="caution">
    <text evidence="2">The sequence shown here is derived from an EMBL/GenBank/DDBJ whole genome shotgun (WGS) entry which is preliminary data.</text>
</comment>
<protein>
    <submittedName>
        <fullName evidence="2">Uncharacterized protein</fullName>
    </submittedName>
</protein>
<dbReference type="Proteomes" id="UP001066276">
    <property type="component" value="Chromosome 6"/>
</dbReference>
<gene>
    <name evidence="2" type="ORF">NDU88_013170</name>
</gene>
<evidence type="ECO:0000256" key="1">
    <source>
        <dbReference type="SAM" id="MobiDB-lite"/>
    </source>
</evidence>
<sequence>MRSRGGNGCSVRSERPTEQKRAQRLRQLPRRSARRRPRHAGFAAGGDGSRPHSGSTVFHFHGTHVHIQQNNCCVSSETGFHTEHLVRVLLLEPVSWRSWVRVTYLRCALEH</sequence>
<reference evidence="2" key="1">
    <citation type="journal article" date="2022" name="bioRxiv">
        <title>Sequencing and chromosome-scale assembly of the giantPleurodeles waltlgenome.</title>
        <authorList>
            <person name="Brown T."/>
            <person name="Elewa A."/>
            <person name="Iarovenko S."/>
            <person name="Subramanian E."/>
            <person name="Araus A.J."/>
            <person name="Petzold A."/>
            <person name="Susuki M."/>
            <person name="Suzuki K.-i.T."/>
            <person name="Hayashi T."/>
            <person name="Toyoda A."/>
            <person name="Oliveira C."/>
            <person name="Osipova E."/>
            <person name="Leigh N.D."/>
            <person name="Simon A."/>
            <person name="Yun M.H."/>
        </authorList>
    </citation>
    <scope>NUCLEOTIDE SEQUENCE</scope>
    <source>
        <strain evidence="2">20211129_DDA</strain>
        <tissue evidence="2">Liver</tissue>
    </source>
</reference>
<keyword evidence="3" id="KW-1185">Reference proteome</keyword>
<accession>A0AAV7R3P6</accession>
<proteinExistence type="predicted"/>